<dbReference type="EMBL" id="BART01011724">
    <property type="protein sequence ID" value="GAG88429.1"/>
    <property type="molecule type" value="Genomic_DNA"/>
</dbReference>
<dbReference type="Gene3D" id="3.30.420.40">
    <property type="match status" value="1"/>
</dbReference>
<keyword evidence="1" id="KW-0808">Transferase</keyword>
<protein>
    <recommendedName>
        <fullName evidence="3">Carbohydrate kinase FGGY C-terminal domain-containing protein</fullName>
    </recommendedName>
</protein>
<evidence type="ECO:0000256" key="2">
    <source>
        <dbReference type="ARBA" id="ARBA00022777"/>
    </source>
</evidence>
<dbReference type="PANTHER" id="PTHR43095">
    <property type="entry name" value="SUGAR KINASE"/>
    <property type="match status" value="1"/>
</dbReference>
<accession>X1AYV6</accession>
<evidence type="ECO:0000256" key="1">
    <source>
        <dbReference type="ARBA" id="ARBA00022679"/>
    </source>
</evidence>
<dbReference type="Pfam" id="PF02782">
    <property type="entry name" value="FGGY_C"/>
    <property type="match status" value="1"/>
</dbReference>
<keyword evidence="2" id="KW-0418">Kinase</keyword>
<reference evidence="4" key="1">
    <citation type="journal article" date="2014" name="Front. Microbiol.">
        <title>High frequency of phylogenetically diverse reductive dehalogenase-homologous genes in deep subseafloor sedimentary metagenomes.</title>
        <authorList>
            <person name="Kawai M."/>
            <person name="Futagami T."/>
            <person name="Toyoda A."/>
            <person name="Takaki Y."/>
            <person name="Nishi S."/>
            <person name="Hori S."/>
            <person name="Arai W."/>
            <person name="Tsubouchi T."/>
            <person name="Morono Y."/>
            <person name="Uchiyama I."/>
            <person name="Ito T."/>
            <person name="Fujiyama A."/>
            <person name="Inagaki F."/>
            <person name="Takami H."/>
        </authorList>
    </citation>
    <scope>NUCLEOTIDE SEQUENCE</scope>
    <source>
        <strain evidence="4">Expedition CK06-06</strain>
    </source>
</reference>
<sequence>SFFIEITDKFAKADRNIWPTIFLQPEQYAIAAGMSTSGAVMSWFSDLLDGYSYQLLDRLAEEIPPGSEGLLLLPYFSGERTPLNDPNARGALVGLSLFHKKGHIFRAILEAIAYGIRDNIENIEKAGLPVRRAVAIGGGTTHSKLWLQIYADVTGLPIKKTTTSEAAALGSAILSAVAAGKYNSITEAANKMVKFKETVVPNMDNHKKYKFFIGQYEGTYLTLKDSAYTMSTHISNSNK</sequence>
<dbReference type="GO" id="GO:0016301">
    <property type="term" value="F:kinase activity"/>
    <property type="evidence" value="ECO:0007669"/>
    <property type="project" value="UniProtKB-KW"/>
</dbReference>
<dbReference type="GO" id="GO:0016773">
    <property type="term" value="F:phosphotransferase activity, alcohol group as acceptor"/>
    <property type="evidence" value="ECO:0007669"/>
    <property type="project" value="InterPro"/>
</dbReference>
<dbReference type="InterPro" id="IPR043129">
    <property type="entry name" value="ATPase_NBD"/>
</dbReference>
<dbReference type="SUPFAM" id="SSF53067">
    <property type="entry name" value="Actin-like ATPase domain"/>
    <property type="match status" value="1"/>
</dbReference>
<dbReference type="InterPro" id="IPR050406">
    <property type="entry name" value="FGGY_Carb_Kinase"/>
</dbReference>
<dbReference type="PROSITE" id="PS00445">
    <property type="entry name" value="FGGY_KINASES_2"/>
    <property type="match status" value="1"/>
</dbReference>
<comment type="caution">
    <text evidence="4">The sequence shown here is derived from an EMBL/GenBank/DDBJ whole genome shotgun (WGS) entry which is preliminary data.</text>
</comment>
<evidence type="ECO:0000313" key="4">
    <source>
        <dbReference type="EMBL" id="GAG88429.1"/>
    </source>
</evidence>
<organism evidence="4">
    <name type="scientific">marine sediment metagenome</name>
    <dbReference type="NCBI Taxonomy" id="412755"/>
    <lineage>
        <taxon>unclassified sequences</taxon>
        <taxon>metagenomes</taxon>
        <taxon>ecological metagenomes</taxon>
    </lineage>
</organism>
<feature type="non-terminal residue" evidence="4">
    <location>
        <position position="1"/>
    </location>
</feature>
<dbReference type="PANTHER" id="PTHR43095:SF2">
    <property type="entry name" value="GLUCONOKINASE"/>
    <property type="match status" value="1"/>
</dbReference>
<gene>
    <name evidence="4" type="ORF">S01H4_24822</name>
</gene>
<name>X1AYV6_9ZZZZ</name>
<evidence type="ECO:0000259" key="3">
    <source>
        <dbReference type="Pfam" id="PF02782"/>
    </source>
</evidence>
<proteinExistence type="predicted"/>
<feature type="domain" description="Carbohydrate kinase FGGY C-terminal" evidence="3">
    <location>
        <begin position="16"/>
        <end position="179"/>
    </location>
</feature>
<dbReference type="InterPro" id="IPR018483">
    <property type="entry name" value="Carb_kinase_FGGY_CS"/>
</dbReference>
<dbReference type="GO" id="GO:0005975">
    <property type="term" value="P:carbohydrate metabolic process"/>
    <property type="evidence" value="ECO:0007669"/>
    <property type="project" value="InterPro"/>
</dbReference>
<dbReference type="AlphaFoldDB" id="X1AYV6"/>
<dbReference type="InterPro" id="IPR018485">
    <property type="entry name" value="FGGY_C"/>
</dbReference>